<gene>
    <name evidence="7" type="ORF">FIBSPDRAFT_1047607</name>
</gene>
<dbReference type="EMBL" id="KV417594">
    <property type="protein sequence ID" value="KZP16385.1"/>
    <property type="molecule type" value="Genomic_DNA"/>
</dbReference>
<dbReference type="Gene3D" id="4.10.240.10">
    <property type="entry name" value="Zn(2)-C6 fungal-type DNA-binding domain"/>
    <property type="match status" value="1"/>
</dbReference>
<evidence type="ECO:0000256" key="2">
    <source>
        <dbReference type="ARBA" id="ARBA00022723"/>
    </source>
</evidence>
<reference evidence="7 8" key="1">
    <citation type="journal article" date="2016" name="Mol. Biol. Evol.">
        <title>Comparative Genomics of Early-Diverging Mushroom-Forming Fungi Provides Insights into the Origins of Lignocellulose Decay Capabilities.</title>
        <authorList>
            <person name="Nagy L.G."/>
            <person name="Riley R."/>
            <person name="Tritt A."/>
            <person name="Adam C."/>
            <person name="Daum C."/>
            <person name="Floudas D."/>
            <person name="Sun H."/>
            <person name="Yadav J.S."/>
            <person name="Pangilinan J."/>
            <person name="Larsson K.H."/>
            <person name="Matsuura K."/>
            <person name="Barry K."/>
            <person name="Labutti K."/>
            <person name="Kuo R."/>
            <person name="Ohm R.A."/>
            <person name="Bhattacharya S.S."/>
            <person name="Shirouzu T."/>
            <person name="Yoshinaga Y."/>
            <person name="Martin F.M."/>
            <person name="Grigoriev I.V."/>
            <person name="Hibbett D.S."/>
        </authorList>
    </citation>
    <scope>NUCLEOTIDE SEQUENCE [LARGE SCALE GENOMIC DNA]</scope>
    <source>
        <strain evidence="7 8">CBS 109695</strain>
    </source>
</reference>
<dbReference type="STRING" id="436010.A0A166F336"/>
<dbReference type="PROSITE" id="PS00463">
    <property type="entry name" value="ZN2_CY6_FUNGAL_1"/>
    <property type="match status" value="1"/>
</dbReference>
<protein>
    <recommendedName>
        <fullName evidence="6">Zn(2)-C6 fungal-type domain-containing protein</fullName>
    </recommendedName>
</protein>
<dbReference type="GO" id="GO:0003677">
    <property type="term" value="F:DNA binding"/>
    <property type="evidence" value="ECO:0007669"/>
    <property type="project" value="InterPro"/>
</dbReference>
<evidence type="ECO:0000313" key="7">
    <source>
        <dbReference type="EMBL" id="KZP16385.1"/>
    </source>
</evidence>
<evidence type="ECO:0000256" key="4">
    <source>
        <dbReference type="ARBA" id="ARBA00023163"/>
    </source>
</evidence>
<dbReference type="SMART" id="SM00906">
    <property type="entry name" value="Fungal_trans"/>
    <property type="match status" value="1"/>
</dbReference>
<evidence type="ECO:0000256" key="3">
    <source>
        <dbReference type="ARBA" id="ARBA00023015"/>
    </source>
</evidence>
<organism evidence="7 8">
    <name type="scientific">Athelia psychrophila</name>
    <dbReference type="NCBI Taxonomy" id="1759441"/>
    <lineage>
        <taxon>Eukaryota</taxon>
        <taxon>Fungi</taxon>
        <taxon>Dikarya</taxon>
        <taxon>Basidiomycota</taxon>
        <taxon>Agaricomycotina</taxon>
        <taxon>Agaricomycetes</taxon>
        <taxon>Agaricomycetidae</taxon>
        <taxon>Atheliales</taxon>
        <taxon>Atheliaceae</taxon>
        <taxon>Athelia</taxon>
    </lineage>
</organism>
<dbReference type="GO" id="GO:0005634">
    <property type="term" value="C:nucleus"/>
    <property type="evidence" value="ECO:0007669"/>
    <property type="project" value="UniProtKB-SubCell"/>
</dbReference>
<dbReference type="InterPro" id="IPR036864">
    <property type="entry name" value="Zn2-C6_fun-type_DNA-bd_sf"/>
</dbReference>
<dbReference type="PANTHER" id="PTHR47338:SF29">
    <property type="entry name" value="ZN(2)-C6 FUNGAL-TYPE DOMAIN-CONTAINING PROTEIN"/>
    <property type="match status" value="1"/>
</dbReference>
<comment type="subcellular location">
    <subcellularLocation>
        <location evidence="1">Nucleus</location>
    </subcellularLocation>
</comment>
<dbReference type="PANTHER" id="PTHR47338">
    <property type="entry name" value="ZN(II)2CYS6 TRANSCRIPTION FACTOR (EUROFUNG)-RELATED"/>
    <property type="match status" value="1"/>
</dbReference>
<dbReference type="GO" id="GO:0006351">
    <property type="term" value="P:DNA-templated transcription"/>
    <property type="evidence" value="ECO:0007669"/>
    <property type="project" value="InterPro"/>
</dbReference>
<dbReference type="Pfam" id="PF04082">
    <property type="entry name" value="Fungal_trans"/>
    <property type="match status" value="1"/>
</dbReference>
<evidence type="ECO:0000256" key="1">
    <source>
        <dbReference type="ARBA" id="ARBA00004123"/>
    </source>
</evidence>
<keyword evidence="8" id="KW-1185">Reference proteome</keyword>
<evidence type="ECO:0000259" key="6">
    <source>
        <dbReference type="PROSITE" id="PS50048"/>
    </source>
</evidence>
<dbReference type="InterPro" id="IPR007219">
    <property type="entry name" value="XnlR_reg_dom"/>
</dbReference>
<dbReference type="GO" id="GO:0000981">
    <property type="term" value="F:DNA-binding transcription factor activity, RNA polymerase II-specific"/>
    <property type="evidence" value="ECO:0007669"/>
    <property type="project" value="InterPro"/>
</dbReference>
<keyword evidence="2" id="KW-0479">Metal-binding</keyword>
<name>A0A166F336_9AGAM</name>
<dbReference type="PROSITE" id="PS50048">
    <property type="entry name" value="ZN2_CY6_FUNGAL_2"/>
    <property type="match status" value="1"/>
</dbReference>
<keyword evidence="5" id="KW-0539">Nucleus</keyword>
<dbReference type="InterPro" id="IPR050815">
    <property type="entry name" value="TF_fung"/>
</dbReference>
<keyword evidence="4" id="KW-0804">Transcription</keyword>
<dbReference type="SUPFAM" id="SSF57701">
    <property type="entry name" value="Zn2/Cys6 DNA-binding domain"/>
    <property type="match status" value="1"/>
</dbReference>
<dbReference type="Proteomes" id="UP000076532">
    <property type="component" value="Unassembled WGS sequence"/>
</dbReference>
<proteinExistence type="predicted"/>
<dbReference type="CDD" id="cd00067">
    <property type="entry name" value="GAL4"/>
    <property type="match status" value="1"/>
</dbReference>
<dbReference type="AlphaFoldDB" id="A0A166F336"/>
<dbReference type="OrthoDB" id="2309723at2759"/>
<dbReference type="GO" id="GO:0008270">
    <property type="term" value="F:zinc ion binding"/>
    <property type="evidence" value="ECO:0007669"/>
    <property type="project" value="InterPro"/>
</dbReference>
<evidence type="ECO:0000256" key="5">
    <source>
        <dbReference type="ARBA" id="ARBA00023242"/>
    </source>
</evidence>
<feature type="domain" description="Zn(2)-C6 fungal-type" evidence="6">
    <location>
        <begin position="15"/>
        <end position="47"/>
    </location>
</feature>
<dbReference type="InterPro" id="IPR001138">
    <property type="entry name" value="Zn2Cys6_DnaBD"/>
</dbReference>
<dbReference type="CDD" id="cd12148">
    <property type="entry name" value="fungal_TF_MHR"/>
    <property type="match status" value="1"/>
</dbReference>
<dbReference type="Pfam" id="PF00172">
    <property type="entry name" value="Zn_clus"/>
    <property type="match status" value="1"/>
</dbReference>
<keyword evidence="3" id="KW-0805">Transcription regulation</keyword>
<accession>A0A166F336</accession>
<evidence type="ECO:0000313" key="8">
    <source>
        <dbReference type="Proteomes" id="UP000076532"/>
    </source>
</evidence>
<dbReference type="SMART" id="SM00066">
    <property type="entry name" value="GAL4"/>
    <property type="match status" value="1"/>
</dbReference>
<sequence>MTMPSKPKPIPRGSACLSCRKRKMRCDGERPSCTQCAKAGRSEDCDYDDQHQKSRTQVLEERIVMLESKIRRLEAAASSSSSSSSYLAGQHPELAVPGMENTPMWTMGDTGDQQHEYFGSEFSPDFTFDSGDLNDLQSTSTTPSGLGFDYLEPFPRRDPQVTHVSVPTAVSNETYQSPVPTHQDLEAIWTTGVGHGLNGDNHLILEAFASHTHQCGFELDMNRFRHPGRMAPHPSPALTNAVNLVGYYFLSSPYFAEAEASMLTETIGAIATGIQHSDRLVDVVSASCLLAFYYYVNGQAVEGYQHCFAAVSLAITLGLHQLCTDPRKADIDTFPLKPHAQDAAELRDRISTFWQVYNLDRAWSVANQLPIALPDVRSLEIRTPWPKRAQPFHEISRLFSFYPESEEKPFMPALRVEAVSLYERAYRLSTTAYDKMTLASKRQELEETLDVFVSTLPSITGSEAWRSQSTGPNPDLVAIHAMTDAACIFLHKFFTGHYDSMAERCLTAAHNISSAARLLKEDDYEYLDPAISGCWKELGELYIYILFEDDRISGRAREMHLFSRELNHIIYALRKLGKVFPISRQHASILEQIRAERCSRPTGKLA</sequence>